<dbReference type="Gene3D" id="2.115.10.20">
    <property type="entry name" value="Glycosyl hydrolase domain, family 43"/>
    <property type="match status" value="1"/>
</dbReference>
<evidence type="ECO:0000259" key="7">
    <source>
        <dbReference type="Pfam" id="PF08244"/>
    </source>
</evidence>
<evidence type="ECO:0000256" key="5">
    <source>
        <dbReference type="RuleBase" id="RU362110"/>
    </source>
</evidence>
<dbReference type="CDD" id="cd08995">
    <property type="entry name" value="GH32_EcAec43-like"/>
    <property type="match status" value="1"/>
</dbReference>
<evidence type="ECO:0000256" key="3">
    <source>
        <dbReference type="ARBA" id="ARBA00022801"/>
    </source>
</evidence>
<dbReference type="PANTHER" id="PTHR43101:SF1">
    <property type="entry name" value="BETA-FRUCTOSIDASE"/>
    <property type="match status" value="1"/>
</dbReference>
<dbReference type="RefSeq" id="WP_220220117.1">
    <property type="nucleotide sequence ID" value="NZ_CP048268.1"/>
</dbReference>
<feature type="domain" description="Glycosyl hydrolase family 32 N-terminal" evidence="6">
    <location>
        <begin position="6"/>
        <end position="286"/>
    </location>
</feature>
<dbReference type="InterPro" id="IPR023296">
    <property type="entry name" value="Glyco_hydro_beta-prop_sf"/>
</dbReference>
<sequence length="471" mass="54822">MQKIFYQPEGYWFGDCMPFFNEKDQTFYLFHQRDTRNPKPLTDPFGWSLVTTKDFVSYQDHGEVLPKGKHDAADQFIYAGSVTQGKNEQIAFYTGHNRQAKLAKKTSEILMSATSQDLLHWQKEGKQTSLAPQKGYDHNDWRDPVIVYSKQRQCYVLVLGARLPGDKKKPTGRLVYFESEDLHNWHFKGDFWVPNEFNMIEMPDLFELNHTWYLIFSEYSEDKRTKYRVSDGLFNQWHSLSDEFFDGKAYYAARTVGNNQVGRFLTGWVATKENEQDLGNWDWGGAFVPHQIIQRPDKTLGVDLPETITANFAESRPLPQIRLSCNDGKKEETIIKNLPDQFLLEAQITILQDTKSFGVKAYVNEETRAGYQYQAYGLENILKFTCTPNYPWPSYFATGLERPLPLIKGKTYDLKLIVDDSIIILYINNVALSARMYNKLGRELSFFVTEGQILVSKIKYYQDWQEANTRK</sequence>
<dbReference type="SMART" id="SM00640">
    <property type="entry name" value="Glyco_32"/>
    <property type="match status" value="1"/>
</dbReference>
<dbReference type="InterPro" id="IPR013189">
    <property type="entry name" value="Glyco_hydro_32_C"/>
</dbReference>
<evidence type="ECO:0000256" key="2">
    <source>
        <dbReference type="ARBA" id="ARBA00012758"/>
    </source>
</evidence>
<dbReference type="SUPFAM" id="SSF49899">
    <property type="entry name" value="Concanavalin A-like lectins/glucanases"/>
    <property type="match status" value="1"/>
</dbReference>
<keyword evidence="3 5" id="KW-0378">Hydrolase</keyword>
<dbReference type="Gene3D" id="2.60.120.560">
    <property type="entry name" value="Exo-inulinase, domain 1"/>
    <property type="match status" value="1"/>
</dbReference>
<dbReference type="InterPro" id="IPR013320">
    <property type="entry name" value="ConA-like_dom_sf"/>
</dbReference>
<gene>
    <name evidence="8" type="ORF">GYM71_08335</name>
</gene>
<reference evidence="8 9" key="1">
    <citation type="submission" date="2020-01" db="EMBL/GenBank/DDBJ databases">
        <title>Vast differences in strain-level diversity in the gut microbiota of two closely related honey bee species.</title>
        <authorList>
            <person name="Ellegaard K.M."/>
            <person name="Suenami S."/>
            <person name="Miyazaki R."/>
            <person name="Engel P."/>
        </authorList>
    </citation>
    <scope>NUCLEOTIDE SEQUENCE [LARGE SCALE GENOMIC DNA]</scope>
    <source>
        <strain evidence="8 9">ESL0416</strain>
    </source>
</reference>
<evidence type="ECO:0000256" key="1">
    <source>
        <dbReference type="ARBA" id="ARBA00009902"/>
    </source>
</evidence>
<keyword evidence="4 5" id="KW-0326">Glycosidase</keyword>
<keyword evidence="9" id="KW-1185">Reference proteome</keyword>
<dbReference type="GO" id="GO:0016787">
    <property type="term" value="F:hydrolase activity"/>
    <property type="evidence" value="ECO:0007669"/>
    <property type="project" value="UniProtKB-KW"/>
</dbReference>
<proteinExistence type="inferred from homology"/>
<evidence type="ECO:0000259" key="6">
    <source>
        <dbReference type="Pfam" id="PF00251"/>
    </source>
</evidence>
<accession>A0ABX8W7F9</accession>
<evidence type="ECO:0000256" key="4">
    <source>
        <dbReference type="ARBA" id="ARBA00023295"/>
    </source>
</evidence>
<dbReference type="Proteomes" id="UP000826550">
    <property type="component" value="Chromosome"/>
</dbReference>
<dbReference type="PANTHER" id="PTHR43101">
    <property type="entry name" value="BETA-FRUCTOSIDASE"/>
    <property type="match status" value="1"/>
</dbReference>
<dbReference type="EMBL" id="CP048268">
    <property type="protein sequence ID" value="QYN53422.1"/>
    <property type="molecule type" value="Genomic_DNA"/>
</dbReference>
<evidence type="ECO:0000313" key="9">
    <source>
        <dbReference type="Proteomes" id="UP000826550"/>
    </source>
</evidence>
<dbReference type="Pfam" id="PF08244">
    <property type="entry name" value="Glyco_hydro_32C"/>
    <property type="match status" value="1"/>
</dbReference>
<feature type="domain" description="Glycosyl hydrolase family 32 C-terminal" evidence="7">
    <location>
        <begin position="340"/>
        <end position="461"/>
    </location>
</feature>
<dbReference type="EC" id="3.2.1.26" evidence="2"/>
<dbReference type="InterPro" id="IPR013148">
    <property type="entry name" value="Glyco_hydro_32_N"/>
</dbReference>
<dbReference type="InterPro" id="IPR051214">
    <property type="entry name" value="GH32_Enzymes"/>
</dbReference>
<organism evidence="8 9">
    <name type="scientific">Lactobacillus panisapium</name>
    <dbReference type="NCBI Taxonomy" id="2012495"/>
    <lineage>
        <taxon>Bacteria</taxon>
        <taxon>Bacillati</taxon>
        <taxon>Bacillota</taxon>
        <taxon>Bacilli</taxon>
        <taxon>Lactobacillales</taxon>
        <taxon>Lactobacillaceae</taxon>
        <taxon>Lactobacillus</taxon>
    </lineage>
</organism>
<name>A0ABX8W7F9_9LACO</name>
<dbReference type="Pfam" id="PF00251">
    <property type="entry name" value="Glyco_hydro_32N"/>
    <property type="match status" value="1"/>
</dbReference>
<protein>
    <recommendedName>
        <fullName evidence="2">beta-fructofuranosidase</fullName>
        <ecNumber evidence="2">3.2.1.26</ecNumber>
    </recommendedName>
</protein>
<evidence type="ECO:0000313" key="8">
    <source>
        <dbReference type="EMBL" id="QYN53422.1"/>
    </source>
</evidence>
<dbReference type="SUPFAM" id="SSF75005">
    <property type="entry name" value="Arabinanase/levansucrase/invertase"/>
    <property type="match status" value="1"/>
</dbReference>
<comment type="similarity">
    <text evidence="1 5">Belongs to the glycosyl hydrolase 32 family.</text>
</comment>
<dbReference type="InterPro" id="IPR001362">
    <property type="entry name" value="Glyco_hydro_32"/>
</dbReference>